<comment type="caution">
    <text evidence="9">The sequence shown here is derived from an EMBL/GenBank/DDBJ whole genome shotgun (WGS) entry which is preliminary data.</text>
</comment>
<keyword evidence="7" id="KW-0732">Signal</keyword>
<evidence type="ECO:0000256" key="3">
    <source>
        <dbReference type="ARBA" id="ARBA00022723"/>
    </source>
</evidence>
<evidence type="ECO:0000313" key="9">
    <source>
        <dbReference type="EMBL" id="MDR5893758.1"/>
    </source>
</evidence>
<dbReference type="Proteomes" id="UP001252270">
    <property type="component" value="Unassembled WGS sequence"/>
</dbReference>
<proteinExistence type="predicted"/>
<dbReference type="Pfam" id="PF00034">
    <property type="entry name" value="Cytochrom_C"/>
    <property type="match status" value="1"/>
</dbReference>
<dbReference type="RefSeq" id="WP_309637264.1">
    <property type="nucleotide sequence ID" value="NZ_JARWAL010000011.1"/>
</dbReference>
<accession>A0ABU1GQR9</accession>
<evidence type="ECO:0000256" key="5">
    <source>
        <dbReference type="ARBA" id="ARBA00023004"/>
    </source>
</evidence>
<evidence type="ECO:0000256" key="7">
    <source>
        <dbReference type="SAM" id="SignalP"/>
    </source>
</evidence>
<keyword evidence="2 6" id="KW-0349">Heme</keyword>
<evidence type="ECO:0000256" key="4">
    <source>
        <dbReference type="ARBA" id="ARBA00022982"/>
    </source>
</evidence>
<keyword evidence="4" id="KW-0249">Electron transport</keyword>
<dbReference type="InterPro" id="IPR050597">
    <property type="entry name" value="Cytochrome_c_Oxidase_Subunit"/>
</dbReference>
<feature type="domain" description="Cytochrome c" evidence="8">
    <location>
        <begin position="29"/>
        <end position="106"/>
    </location>
</feature>
<organism evidence="9 10">
    <name type="scientific">Halomonas mongoliensis</name>
    <dbReference type="NCBI Taxonomy" id="321265"/>
    <lineage>
        <taxon>Bacteria</taxon>
        <taxon>Pseudomonadati</taxon>
        <taxon>Pseudomonadota</taxon>
        <taxon>Gammaproteobacteria</taxon>
        <taxon>Oceanospirillales</taxon>
        <taxon>Halomonadaceae</taxon>
        <taxon>Halomonas</taxon>
    </lineage>
</organism>
<evidence type="ECO:0000256" key="6">
    <source>
        <dbReference type="PROSITE-ProRule" id="PRU00433"/>
    </source>
</evidence>
<evidence type="ECO:0000256" key="2">
    <source>
        <dbReference type="ARBA" id="ARBA00022617"/>
    </source>
</evidence>
<keyword evidence="3 6" id="KW-0479">Metal-binding</keyword>
<reference evidence="9 10" key="1">
    <citation type="submission" date="2023-04" db="EMBL/GenBank/DDBJ databases">
        <title>A long-awaited taxogenomic arrangement of the family Halomonadaceae.</title>
        <authorList>
            <person name="De La Haba R."/>
            <person name="Chuvochina M."/>
            <person name="Wittouck S."/>
            <person name="Arahal D.R."/>
            <person name="Sanchez-Porro C."/>
            <person name="Hugenholtz P."/>
            <person name="Ventosa A."/>
        </authorList>
    </citation>
    <scope>NUCLEOTIDE SEQUENCE [LARGE SCALE GENOMIC DNA]</scope>
    <source>
        <strain evidence="9 10">DSM 17332</strain>
    </source>
</reference>
<dbReference type="InterPro" id="IPR009056">
    <property type="entry name" value="Cyt_c-like_dom"/>
</dbReference>
<gene>
    <name evidence="9" type="ORF">QC820_13150</name>
</gene>
<dbReference type="PANTHER" id="PTHR33751">
    <property type="entry name" value="CBB3-TYPE CYTOCHROME C OXIDASE SUBUNIT FIXP"/>
    <property type="match status" value="1"/>
</dbReference>
<dbReference type="Gene3D" id="1.10.760.10">
    <property type="entry name" value="Cytochrome c-like domain"/>
    <property type="match status" value="1"/>
</dbReference>
<dbReference type="InterPro" id="IPR036909">
    <property type="entry name" value="Cyt_c-like_dom_sf"/>
</dbReference>
<feature type="chain" id="PRO_5047139659" description="Cytochrome c domain-containing protein" evidence="7">
    <location>
        <begin position="23"/>
        <end position="106"/>
    </location>
</feature>
<dbReference type="PROSITE" id="PS51007">
    <property type="entry name" value="CYTC"/>
    <property type="match status" value="1"/>
</dbReference>
<sequence>MSIIPSAALALLLTLAAPAALAERAAAEGDPERGAELASLCTGCHGQDGRSNISRYPSIAGLDPEGFTAGMQALQAGERGHLLKRMTRSLGKQEIADLAAYFATLE</sequence>
<protein>
    <recommendedName>
        <fullName evidence="8">Cytochrome c domain-containing protein</fullName>
    </recommendedName>
</protein>
<keyword evidence="1" id="KW-0813">Transport</keyword>
<dbReference type="SUPFAM" id="SSF46626">
    <property type="entry name" value="Cytochrome c"/>
    <property type="match status" value="1"/>
</dbReference>
<feature type="signal peptide" evidence="7">
    <location>
        <begin position="1"/>
        <end position="22"/>
    </location>
</feature>
<keyword evidence="10" id="KW-1185">Reference proteome</keyword>
<dbReference type="EMBL" id="JARWAL010000011">
    <property type="protein sequence ID" value="MDR5893758.1"/>
    <property type="molecule type" value="Genomic_DNA"/>
</dbReference>
<evidence type="ECO:0000256" key="1">
    <source>
        <dbReference type="ARBA" id="ARBA00022448"/>
    </source>
</evidence>
<name>A0ABU1GQR9_9GAMM</name>
<evidence type="ECO:0000313" key="10">
    <source>
        <dbReference type="Proteomes" id="UP001252270"/>
    </source>
</evidence>
<dbReference type="PANTHER" id="PTHR33751:SF9">
    <property type="entry name" value="CYTOCHROME C4"/>
    <property type="match status" value="1"/>
</dbReference>
<evidence type="ECO:0000259" key="8">
    <source>
        <dbReference type="PROSITE" id="PS51007"/>
    </source>
</evidence>
<keyword evidence="5 6" id="KW-0408">Iron</keyword>